<organism evidence="1 2">
    <name type="scientific">Hebeloma cylindrosporum</name>
    <dbReference type="NCBI Taxonomy" id="76867"/>
    <lineage>
        <taxon>Eukaryota</taxon>
        <taxon>Fungi</taxon>
        <taxon>Dikarya</taxon>
        <taxon>Basidiomycota</taxon>
        <taxon>Agaricomycotina</taxon>
        <taxon>Agaricomycetes</taxon>
        <taxon>Agaricomycetidae</taxon>
        <taxon>Agaricales</taxon>
        <taxon>Agaricineae</taxon>
        <taxon>Hymenogastraceae</taxon>
        <taxon>Hebeloma</taxon>
    </lineage>
</organism>
<evidence type="ECO:0000313" key="1">
    <source>
        <dbReference type="EMBL" id="KIM34720.1"/>
    </source>
</evidence>
<sequence length="89" mass="10550">MEMGGQMICMYLLGNPDRYTDHDFIPFYWPSFVSEARRAFDPENLEPPHRVALIQKKGRIVGISHVFDYIYRSPELAHLSLYQWVTRCK</sequence>
<dbReference type="EMBL" id="KN831868">
    <property type="protein sequence ID" value="KIM34720.1"/>
    <property type="molecule type" value="Genomic_DNA"/>
</dbReference>
<reference evidence="2" key="2">
    <citation type="submission" date="2015-01" db="EMBL/GenBank/DDBJ databases">
        <title>Evolutionary Origins and Diversification of the Mycorrhizal Mutualists.</title>
        <authorList>
            <consortium name="DOE Joint Genome Institute"/>
            <consortium name="Mycorrhizal Genomics Consortium"/>
            <person name="Kohler A."/>
            <person name="Kuo A."/>
            <person name="Nagy L.G."/>
            <person name="Floudas D."/>
            <person name="Copeland A."/>
            <person name="Barry K.W."/>
            <person name="Cichocki N."/>
            <person name="Veneault-Fourrey C."/>
            <person name="LaButti K."/>
            <person name="Lindquist E.A."/>
            <person name="Lipzen A."/>
            <person name="Lundell T."/>
            <person name="Morin E."/>
            <person name="Murat C."/>
            <person name="Riley R."/>
            <person name="Ohm R."/>
            <person name="Sun H."/>
            <person name="Tunlid A."/>
            <person name="Henrissat B."/>
            <person name="Grigoriev I.V."/>
            <person name="Hibbett D.S."/>
            <person name="Martin F."/>
        </authorList>
    </citation>
    <scope>NUCLEOTIDE SEQUENCE [LARGE SCALE GENOMIC DNA]</scope>
    <source>
        <strain evidence="2">h7</strain>
    </source>
</reference>
<dbReference type="HOGENOM" id="CLU_176678_0_0_1"/>
<reference evidence="1 2" key="1">
    <citation type="submission" date="2014-04" db="EMBL/GenBank/DDBJ databases">
        <authorList>
            <consortium name="DOE Joint Genome Institute"/>
            <person name="Kuo A."/>
            <person name="Gay G."/>
            <person name="Dore J."/>
            <person name="Kohler A."/>
            <person name="Nagy L.G."/>
            <person name="Floudas D."/>
            <person name="Copeland A."/>
            <person name="Barry K.W."/>
            <person name="Cichocki N."/>
            <person name="Veneault-Fourrey C."/>
            <person name="LaButti K."/>
            <person name="Lindquist E.A."/>
            <person name="Lipzen A."/>
            <person name="Lundell T."/>
            <person name="Morin E."/>
            <person name="Murat C."/>
            <person name="Sun H."/>
            <person name="Tunlid A."/>
            <person name="Henrissat B."/>
            <person name="Grigoriev I.V."/>
            <person name="Hibbett D.S."/>
            <person name="Martin F."/>
            <person name="Nordberg H.P."/>
            <person name="Cantor M.N."/>
            <person name="Hua S.X."/>
        </authorList>
    </citation>
    <scope>NUCLEOTIDE SEQUENCE [LARGE SCALE GENOMIC DNA]</scope>
    <source>
        <strain evidence="2">h7</strain>
    </source>
</reference>
<dbReference type="Proteomes" id="UP000053424">
    <property type="component" value="Unassembled WGS sequence"/>
</dbReference>
<keyword evidence="2" id="KW-1185">Reference proteome</keyword>
<evidence type="ECO:0000313" key="2">
    <source>
        <dbReference type="Proteomes" id="UP000053424"/>
    </source>
</evidence>
<protein>
    <submittedName>
        <fullName evidence="1">Uncharacterized protein</fullName>
    </submittedName>
</protein>
<proteinExistence type="predicted"/>
<accession>A0A0C3BD28</accession>
<dbReference type="OrthoDB" id="3259294at2759"/>
<dbReference type="AlphaFoldDB" id="A0A0C3BD28"/>
<name>A0A0C3BD28_HEBCY</name>
<dbReference type="STRING" id="686832.A0A0C3BD28"/>
<feature type="non-terminal residue" evidence="1">
    <location>
        <position position="89"/>
    </location>
</feature>
<gene>
    <name evidence="1" type="ORF">M413DRAFT_53011</name>
</gene>